<evidence type="ECO:0000313" key="1">
    <source>
        <dbReference type="EMBL" id="KOF94253.1"/>
    </source>
</evidence>
<gene>
    <name evidence="1" type="ORF">OCBIM_22002335mg</name>
</gene>
<sequence length="59" mass="6367">MTLIALLSAIKRLEWIEVSLRACLSGKALSGSIPPGVWQNICPPGYGRIVMRTNDASNP</sequence>
<proteinExistence type="predicted"/>
<dbReference type="EMBL" id="KQ417002">
    <property type="protein sequence ID" value="KOF94253.1"/>
    <property type="molecule type" value="Genomic_DNA"/>
</dbReference>
<reference evidence="1" key="1">
    <citation type="submission" date="2015-07" db="EMBL/GenBank/DDBJ databases">
        <title>MeaNS - Measles Nucleotide Surveillance Program.</title>
        <authorList>
            <person name="Tran T."/>
            <person name="Druce J."/>
        </authorList>
    </citation>
    <scope>NUCLEOTIDE SEQUENCE</scope>
    <source>
        <strain evidence="1">UCB-OBI-ISO-001</strain>
        <tissue evidence="1">Gonad</tissue>
    </source>
</reference>
<accession>A0A0L8HYE0</accession>
<name>A0A0L8HYE0_OCTBM</name>
<organism evidence="1">
    <name type="scientific">Octopus bimaculoides</name>
    <name type="common">California two-spotted octopus</name>
    <dbReference type="NCBI Taxonomy" id="37653"/>
    <lineage>
        <taxon>Eukaryota</taxon>
        <taxon>Metazoa</taxon>
        <taxon>Spiralia</taxon>
        <taxon>Lophotrochozoa</taxon>
        <taxon>Mollusca</taxon>
        <taxon>Cephalopoda</taxon>
        <taxon>Coleoidea</taxon>
        <taxon>Octopodiformes</taxon>
        <taxon>Octopoda</taxon>
        <taxon>Incirrata</taxon>
        <taxon>Octopodidae</taxon>
        <taxon>Octopus</taxon>
    </lineage>
</organism>
<protein>
    <submittedName>
        <fullName evidence="1">Uncharacterized protein</fullName>
    </submittedName>
</protein>
<dbReference type="AlphaFoldDB" id="A0A0L8HYE0"/>